<sequence length="100" mass="11428">MYDSLIRRIQLVIPKYHAEKMHELPDEYLVDILPQAKRVASALGAENYNILQEVMHVHFHVIPKPSDEKGLVIGWPSEKADPEQLDADTKALVKKLEESV</sequence>
<gene>
    <name evidence="1" type="primary">HNT1</name>
    <name evidence="1" type="ORF">EV182_002989</name>
</gene>
<organism evidence="1 2">
    <name type="scientific">Spiromyces aspiralis</name>
    <dbReference type="NCBI Taxonomy" id="68401"/>
    <lineage>
        <taxon>Eukaryota</taxon>
        <taxon>Fungi</taxon>
        <taxon>Fungi incertae sedis</taxon>
        <taxon>Zoopagomycota</taxon>
        <taxon>Kickxellomycotina</taxon>
        <taxon>Kickxellomycetes</taxon>
        <taxon>Kickxellales</taxon>
        <taxon>Kickxellaceae</taxon>
        <taxon>Spiromyces</taxon>
    </lineage>
</organism>
<dbReference type="EC" id="3.6.1.17" evidence="1"/>
<accession>A0ACC1HUF9</accession>
<name>A0ACC1HUF9_9FUNG</name>
<keyword evidence="1" id="KW-0378">Hydrolase</keyword>
<reference evidence="1" key="1">
    <citation type="submission" date="2022-06" db="EMBL/GenBank/DDBJ databases">
        <title>Phylogenomic reconstructions and comparative analyses of Kickxellomycotina fungi.</title>
        <authorList>
            <person name="Reynolds N.K."/>
            <person name="Stajich J.E."/>
            <person name="Barry K."/>
            <person name="Grigoriev I.V."/>
            <person name="Crous P."/>
            <person name="Smith M.E."/>
        </authorList>
    </citation>
    <scope>NUCLEOTIDE SEQUENCE</scope>
    <source>
        <strain evidence="1">RSA 2271</strain>
    </source>
</reference>
<evidence type="ECO:0000313" key="2">
    <source>
        <dbReference type="Proteomes" id="UP001145114"/>
    </source>
</evidence>
<keyword evidence="2" id="KW-1185">Reference proteome</keyword>
<dbReference type="EMBL" id="JAMZIH010000700">
    <property type="protein sequence ID" value="KAJ1678971.1"/>
    <property type="molecule type" value="Genomic_DNA"/>
</dbReference>
<evidence type="ECO:0000313" key="1">
    <source>
        <dbReference type="EMBL" id="KAJ1678971.1"/>
    </source>
</evidence>
<dbReference type="Proteomes" id="UP001145114">
    <property type="component" value="Unassembled WGS sequence"/>
</dbReference>
<protein>
    <submittedName>
        <fullName evidence="1">Adenosine 5'-monophosphoramidase</fullName>
        <ecNumber evidence="1">3.6.1.17</ecNumber>
    </submittedName>
</protein>
<proteinExistence type="predicted"/>
<comment type="caution">
    <text evidence="1">The sequence shown here is derived from an EMBL/GenBank/DDBJ whole genome shotgun (WGS) entry which is preliminary data.</text>
</comment>